<dbReference type="RefSeq" id="XP_005102556.2">
    <property type="nucleotide sequence ID" value="XM_005102499.2"/>
</dbReference>
<dbReference type="SUPFAM" id="SSF50494">
    <property type="entry name" value="Trypsin-like serine proteases"/>
    <property type="match status" value="1"/>
</dbReference>
<dbReference type="GO" id="GO:0008233">
    <property type="term" value="F:peptidase activity"/>
    <property type="evidence" value="ECO:0007669"/>
    <property type="project" value="UniProtKB-KW"/>
</dbReference>
<evidence type="ECO:0000313" key="2">
    <source>
        <dbReference type="Proteomes" id="UP000694888"/>
    </source>
</evidence>
<proteinExistence type="predicted"/>
<keyword evidence="2" id="KW-1185">Reference proteome</keyword>
<dbReference type="PANTHER" id="PTHR22939">
    <property type="entry name" value="SERINE PROTEASE FAMILY S1C HTRA-RELATED"/>
    <property type="match status" value="1"/>
</dbReference>
<feature type="non-terminal residue" evidence="3">
    <location>
        <position position="149"/>
    </location>
</feature>
<protein>
    <submittedName>
        <fullName evidence="3">Serine protease HTRA1A</fullName>
    </submittedName>
</protein>
<dbReference type="GeneID" id="101849222"/>
<evidence type="ECO:0000313" key="3">
    <source>
        <dbReference type="RefSeq" id="XP_005102556.2"/>
    </source>
</evidence>
<dbReference type="PANTHER" id="PTHR22939:SF129">
    <property type="entry name" value="SERINE PROTEASE HTRA2, MITOCHONDRIAL"/>
    <property type="match status" value="1"/>
</dbReference>
<sequence>MKIKEGETKWRREVDLENEVERRRLWGGCERGEDFGENEDLEEELGNSGGPLVNMDGQAIGINTLKLTEGISFAIPSSYAFRLIEKAETLIAKETERPSYLPNGRESNKRRYMGITMLSLTPQIILELKDKLLEFPDIRAGVYVHKVVV</sequence>
<accession>A0ABM0JVK0</accession>
<evidence type="ECO:0000259" key="1">
    <source>
        <dbReference type="Pfam" id="PF00089"/>
    </source>
</evidence>
<reference evidence="3" key="1">
    <citation type="submission" date="2025-08" db="UniProtKB">
        <authorList>
            <consortium name="RefSeq"/>
        </authorList>
    </citation>
    <scope>IDENTIFICATION</scope>
</reference>
<feature type="domain" description="Peptidase S1" evidence="1">
    <location>
        <begin position="45"/>
        <end position="78"/>
    </location>
</feature>
<dbReference type="Proteomes" id="UP000694888">
    <property type="component" value="Unplaced"/>
</dbReference>
<name>A0ABM0JVK0_APLCA</name>
<organism evidence="2 3">
    <name type="scientific">Aplysia californica</name>
    <name type="common">California sea hare</name>
    <dbReference type="NCBI Taxonomy" id="6500"/>
    <lineage>
        <taxon>Eukaryota</taxon>
        <taxon>Metazoa</taxon>
        <taxon>Spiralia</taxon>
        <taxon>Lophotrochozoa</taxon>
        <taxon>Mollusca</taxon>
        <taxon>Gastropoda</taxon>
        <taxon>Heterobranchia</taxon>
        <taxon>Euthyneura</taxon>
        <taxon>Tectipleura</taxon>
        <taxon>Aplysiida</taxon>
        <taxon>Aplysioidea</taxon>
        <taxon>Aplysiidae</taxon>
        <taxon>Aplysia</taxon>
    </lineage>
</organism>
<dbReference type="GO" id="GO:0006508">
    <property type="term" value="P:proteolysis"/>
    <property type="evidence" value="ECO:0007669"/>
    <property type="project" value="UniProtKB-KW"/>
</dbReference>
<dbReference type="InterPro" id="IPR009003">
    <property type="entry name" value="Peptidase_S1_PA"/>
</dbReference>
<keyword evidence="3" id="KW-0378">Hydrolase</keyword>
<dbReference type="InterPro" id="IPR001254">
    <property type="entry name" value="Trypsin_dom"/>
</dbReference>
<keyword evidence="3" id="KW-0645">Protease</keyword>
<gene>
    <name evidence="3" type="primary">LOC101849222</name>
</gene>
<dbReference type="Pfam" id="PF00089">
    <property type="entry name" value="Trypsin"/>
    <property type="match status" value="1"/>
</dbReference>
<dbReference type="Gene3D" id="2.40.10.120">
    <property type="match status" value="1"/>
</dbReference>